<dbReference type="Proteomes" id="UP001153069">
    <property type="component" value="Unassembled WGS sequence"/>
</dbReference>
<feature type="chain" id="PRO_5040105864" evidence="3">
    <location>
        <begin position="32"/>
        <end position="740"/>
    </location>
</feature>
<organism evidence="4 5">
    <name type="scientific">Seminavis robusta</name>
    <dbReference type="NCBI Taxonomy" id="568900"/>
    <lineage>
        <taxon>Eukaryota</taxon>
        <taxon>Sar</taxon>
        <taxon>Stramenopiles</taxon>
        <taxon>Ochrophyta</taxon>
        <taxon>Bacillariophyta</taxon>
        <taxon>Bacillariophyceae</taxon>
        <taxon>Bacillariophycidae</taxon>
        <taxon>Naviculales</taxon>
        <taxon>Naviculaceae</taxon>
        <taxon>Seminavis</taxon>
    </lineage>
</organism>
<feature type="transmembrane region" description="Helical" evidence="2">
    <location>
        <begin position="209"/>
        <end position="226"/>
    </location>
</feature>
<dbReference type="AlphaFoldDB" id="A0A9N8HBT5"/>
<comment type="caution">
    <text evidence="4">The sequence shown here is derived from an EMBL/GenBank/DDBJ whole genome shotgun (WGS) entry which is preliminary data.</text>
</comment>
<dbReference type="OrthoDB" id="46983at2759"/>
<feature type="signal peptide" evidence="3">
    <location>
        <begin position="1"/>
        <end position="31"/>
    </location>
</feature>
<evidence type="ECO:0000313" key="4">
    <source>
        <dbReference type="EMBL" id="CAB9504373.1"/>
    </source>
</evidence>
<dbReference type="EMBL" id="CAICTM010000194">
    <property type="protein sequence ID" value="CAB9504373.1"/>
    <property type="molecule type" value="Genomic_DNA"/>
</dbReference>
<keyword evidence="2" id="KW-1133">Transmembrane helix</keyword>
<reference evidence="4" key="1">
    <citation type="submission" date="2020-06" db="EMBL/GenBank/DDBJ databases">
        <authorList>
            <consortium name="Plant Systems Biology data submission"/>
        </authorList>
    </citation>
    <scope>NUCLEOTIDE SEQUENCE</scope>
    <source>
        <strain evidence="4">D6</strain>
    </source>
</reference>
<evidence type="ECO:0000256" key="2">
    <source>
        <dbReference type="SAM" id="Phobius"/>
    </source>
</evidence>
<protein>
    <submittedName>
        <fullName evidence="4">Uncharacterized protein</fullName>
    </submittedName>
</protein>
<keyword evidence="2" id="KW-0812">Transmembrane</keyword>
<keyword evidence="3" id="KW-0732">Signal</keyword>
<feature type="transmembrane region" description="Helical" evidence="2">
    <location>
        <begin position="504"/>
        <end position="525"/>
    </location>
</feature>
<feature type="transmembrane region" description="Helical" evidence="2">
    <location>
        <begin position="47"/>
        <end position="68"/>
    </location>
</feature>
<accession>A0A9N8HBT5</accession>
<dbReference type="PANTHER" id="PTHR40535:SF1">
    <property type="entry name" value="CHROMOSOME UNDETERMINED SCAFFOLD_9, WHOLE GENOME SHOTGUN SEQUENCE"/>
    <property type="match status" value="1"/>
</dbReference>
<name>A0A9N8HBT5_9STRA</name>
<keyword evidence="5" id="KW-1185">Reference proteome</keyword>
<dbReference type="PANTHER" id="PTHR40535">
    <property type="entry name" value="CHROMOSOME UNDETERMINED SCAFFOLD_9, WHOLE GENOME SHOTGUN SEQUENCE"/>
    <property type="match status" value="1"/>
</dbReference>
<feature type="transmembrane region" description="Helical" evidence="2">
    <location>
        <begin position="238"/>
        <end position="268"/>
    </location>
</feature>
<feature type="transmembrane region" description="Helical" evidence="2">
    <location>
        <begin position="280"/>
        <end position="300"/>
    </location>
</feature>
<gene>
    <name evidence="4" type="ORF">SEMRO_195_G083130.1</name>
</gene>
<feature type="compositionally biased region" description="Polar residues" evidence="1">
    <location>
        <begin position="448"/>
        <end position="463"/>
    </location>
</feature>
<feature type="region of interest" description="Disordered" evidence="1">
    <location>
        <begin position="369"/>
        <end position="475"/>
    </location>
</feature>
<evidence type="ECO:0000313" key="5">
    <source>
        <dbReference type="Proteomes" id="UP001153069"/>
    </source>
</evidence>
<feature type="transmembrane region" description="Helical" evidence="2">
    <location>
        <begin position="89"/>
        <end position="116"/>
    </location>
</feature>
<proteinExistence type="predicted"/>
<keyword evidence="2" id="KW-0472">Membrane</keyword>
<evidence type="ECO:0000256" key="1">
    <source>
        <dbReference type="SAM" id="MobiDB-lite"/>
    </source>
</evidence>
<evidence type="ECO:0000256" key="3">
    <source>
        <dbReference type="SAM" id="SignalP"/>
    </source>
</evidence>
<sequence length="740" mass="81998">MMPLQNHHRAVLAVLTVAVWCLLLLPPPAHAQTDEHGLLQTYSFNWGTFAIFASYVPLISICLGNYRSAVEAHTYWNATEDQILLARRCIWTAALEAIGVFLMLIIISAITIALLTNPLDERMDYIIEGVSRLTSSVIQFQLSIRVAIWMGVYQNPFSSAKQMIEVDKVGTTVVELKHRVRWSVSKRILRSFFFLCFLFQGANAAELPLAILAGLAFGFFVDWGIYKARRFESRCRQSAFNISFLVGLTFWSLVQLANGVLFIAAVWQDTNDVEESTWDIWAFFIGVVLFPAIHITIYCLTRRKGDDDDEEEEEINQVVGGESVTSSAKTTVSKPRPRMAASMFFSDRNVIKKKLEESKDVHVAAAMAEIEEEEEGNEEEGEKGGADVEKDGQEGDKEGGEKEGQADQVQGEDGAHQEGQEMGIEAGVQKEEEDGEHEIQPTELESGMETNETEAQQQSTPESPQKDGDNDEMPPTLWELMMDWQWCGCARGDDMSAMEKTTNVIVWILYLAICALCLFFVVINIGSTQQQEAVRVKLPFVYGALYEFMDEGPVCAYNNKGANSTITTFPDKDAAHAAGFLILHCGACSNCSTWGNLEIQYTTRECLALEGRKCAQGSLFGGGYDALVDCIESDSIGFQGQCAVCWADDIKCTISHCWAIGVQSFFINTLANFKVGEDTITSATCEEAHCEAGNPGDFVACSGANRRRMNITSSIARPGAQQCSIVDVDYPKLFPKDKCM</sequence>
<feature type="compositionally biased region" description="Basic and acidic residues" evidence="1">
    <location>
        <begin position="382"/>
        <end position="405"/>
    </location>
</feature>
<feature type="compositionally biased region" description="Acidic residues" evidence="1">
    <location>
        <begin position="369"/>
        <end position="381"/>
    </location>
</feature>
<feature type="region of interest" description="Disordered" evidence="1">
    <location>
        <begin position="316"/>
        <end position="335"/>
    </location>
</feature>
<feature type="compositionally biased region" description="Low complexity" evidence="1">
    <location>
        <begin position="323"/>
        <end position="334"/>
    </location>
</feature>